<dbReference type="Pfam" id="PF13365">
    <property type="entry name" value="Trypsin_2"/>
    <property type="match status" value="1"/>
</dbReference>
<accession>A0A2M6WAN5</accession>
<evidence type="ECO:0000259" key="3">
    <source>
        <dbReference type="Pfam" id="PF13240"/>
    </source>
</evidence>
<dbReference type="Gene3D" id="2.40.10.10">
    <property type="entry name" value="Trypsin-like serine proteases"/>
    <property type="match status" value="2"/>
</dbReference>
<name>A0A2M6WAN5_9BACT</name>
<dbReference type="AlphaFoldDB" id="A0A2M6WAN5"/>
<comment type="caution">
    <text evidence="4">The sequence shown here is derived from an EMBL/GenBank/DDBJ whole genome shotgun (WGS) entry which is preliminary data.</text>
</comment>
<protein>
    <recommendedName>
        <fullName evidence="3">Zinc-ribbon domain-containing protein</fullName>
    </recommendedName>
</protein>
<dbReference type="Proteomes" id="UP000231464">
    <property type="component" value="Unassembled WGS sequence"/>
</dbReference>
<evidence type="ECO:0000256" key="2">
    <source>
        <dbReference type="SAM" id="Phobius"/>
    </source>
</evidence>
<feature type="compositionally biased region" description="Polar residues" evidence="1">
    <location>
        <begin position="128"/>
        <end position="142"/>
    </location>
</feature>
<dbReference type="InterPro" id="IPR026870">
    <property type="entry name" value="Zinc_ribbon_dom"/>
</dbReference>
<evidence type="ECO:0000256" key="1">
    <source>
        <dbReference type="SAM" id="MobiDB-lite"/>
    </source>
</evidence>
<keyword evidence="2" id="KW-1133">Transmembrane helix</keyword>
<dbReference type="InterPro" id="IPR009003">
    <property type="entry name" value="Peptidase_S1_PA"/>
</dbReference>
<proteinExistence type="predicted"/>
<gene>
    <name evidence="4" type="ORF">COU23_01850</name>
</gene>
<dbReference type="Pfam" id="PF13240">
    <property type="entry name" value="Zn_Ribbon_1"/>
    <property type="match status" value="1"/>
</dbReference>
<keyword evidence="2" id="KW-0812">Transmembrane</keyword>
<keyword evidence="2" id="KW-0472">Membrane</keyword>
<dbReference type="EMBL" id="PFBP01000030">
    <property type="protein sequence ID" value="PIT89821.1"/>
    <property type="molecule type" value="Genomic_DNA"/>
</dbReference>
<feature type="domain" description="Zinc-ribbon" evidence="3">
    <location>
        <begin position="2"/>
        <end position="23"/>
    </location>
</feature>
<evidence type="ECO:0000313" key="4">
    <source>
        <dbReference type="EMBL" id="PIT89821.1"/>
    </source>
</evidence>
<dbReference type="InterPro" id="IPR043504">
    <property type="entry name" value="Peptidase_S1_PA_chymotrypsin"/>
</dbReference>
<feature type="region of interest" description="Disordered" evidence="1">
    <location>
        <begin position="128"/>
        <end position="147"/>
    </location>
</feature>
<organism evidence="4 5">
    <name type="scientific">Candidatus Kuenenbacteria bacterium CG10_big_fil_rev_8_21_14_0_10_36_11</name>
    <dbReference type="NCBI Taxonomy" id="1974618"/>
    <lineage>
        <taxon>Bacteria</taxon>
        <taxon>Candidatus Kueneniibacteriota</taxon>
    </lineage>
</organism>
<reference evidence="5" key="1">
    <citation type="submission" date="2017-09" db="EMBL/GenBank/DDBJ databases">
        <title>Depth-based differentiation of microbial function through sediment-hosted aquifers and enrichment of novel symbionts in the deep terrestrial subsurface.</title>
        <authorList>
            <person name="Probst A.J."/>
            <person name="Ladd B."/>
            <person name="Jarett J.K."/>
            <person name="Geller-Mcgrath D.E."/>
            <person name="Sieber C.M.K."/>
            <person name="Emerson J.B."/>
            <person name="Anantharaman K."/>
            <person name="Thomas B.C."/>
            <person name="Malmstrom R."/>
            <person name="Stieglmeier M."/>
            <person name="Klingl A."/>
            <person name="Woyke T."/>
            <person name="Ryan C.M."/>
            <person name="Banfield J.F."/>
        </authorList>
    </citation>
    <scope>NUCLEOTIDE SEQUENCE [LARGE SCALE GENOMIC DNA]</scope>
</reference>
<dbReference type="SUPFAM" id="SSF50494">
    <property type="entry name" value="Trypsin-like serine proteases"/>
    <property type="match status" value="1"/>
</dbReference>
<evidence type="ECO:0000313" key="5">
    <source>
        <dbReference type="Proteomes" id="UP000231464"/>
    </source>
</evidence>
<feature type="transmembrane region" description="Helical" evidence="2">
    <location>
        <begin position="66"/>
        <end position="89"/>
    </location>
</feature>
<sequence>MFCNQCGQKLNDGAGFCFKCGHSIVGKRLKKVSINQLPEKKQAVESNSEFLLFLKKIPLYFNKHSVVLIAVLVVLFAILLGGIFSFNIFKLYKAHQEEARLSQEKLNSQLEQTQKAFQETQGELKDVQSQIGEQNSKQANELSETKNELSSLKDKNNGLKNLIISSQKSSSAAVSLFPQSTSDFVSKNGKYVVKIVCADSSNNVDIGSGVILGKTTNNKTLIITNNHVIPASYTQSLDYPCIVFYSDNPTVNLTKYYYAQPVYFASRASNNTMSTYDFNYLELRQEVSLSGSTVVPIPNTSLIIADGGRPKVCSAGNIQVGNKVLVLGYAGVGGSNLTAKEGIISGFDNVYTSTSAKIEQGDSGGGAFLPDSDCLIGMPTYSVSGRIESLGRILMLSYISNYIIQLSELGN</sequence>